<feature type="transmembrane region" description="Helical" evidence="1">
    <location>
        <begin position="239"/>
        <end position="258"/>
    </location>
</feature>
<keyword evidence="1" id="KW-0472">Membrane</keyword>
<dbReference type="Pfam" id="PF01757">
    <property type="entry name" value="Acyl_transf_3"/>
    <property type="match status" value="1"/>
</dbReference>
<dbReference type="InterPro" id="IPR050879">
    <property type="entry name" value="Acyltransferase_3"/>
</dbReference>
<evidence type="ECO:0000259" key="2">
    <source>
        <dbReference type="Pfam" id="PF01757"/>
    </source>
</evidence>
<evidence type="ECO:0000313" key="6">
    <source>
        <dbReference type="Proteomes" id="UP000663912"/>
    </source>
</evidence>
<dbReference type="GO" id="GO:0016747">
    <property type="term" value="F:acyltransferase activity, transferring groups other than amino-acyl groups"/>
    <property type="evidence" value="ECO:0007669"/>
    <property type="project" value="InterPro"/>
</dbReference>
<feature type="transmembrane region" description="Helical" evidence="1">
    <location>
        <begin position="132"/>
        <end position="153"/>
    </location>
</feature>
<evidence type="ECO:0000313" key="5">
    <source>
        <dbReference type="EMBL" id="QTG01379.1"/>
    </source>
</evidence>
<feature type="transmembrane region" description="Helical" evidence="1">
    <location>
        <begin position="72"/>
        <end position="91"/>
    </location>
</feature>
<keyword evidence="1" id="KW-0812">Transmembrane</keyword>
<feature type="transmembrane region" description="Helical" evidence="1">
    <location>
        <begin position="304"/>
        <end position="324"/>
    </location>
</feature>
<evidence type="ECO:0000259" key="3">
    <source>
        <dbReference type="Pfam" id="PF19040"/>
    </source>
</evidence>
<name>A0AAE7R575_9HYPH</name>
<sequence length="645" mass="70957">MKYRPEIDGLRAVAVLSVMFAHADLPFLGGGFIGVDVFFVITGYLITTIILDERAKGRFSLIGFYERRARRILPALFFVLLCTVPAAWIWLLPDAYEAFSKSLVTATLSVSNIYFLRKTDYFAPDSTDVPLLHTWSLGVEEQFYLLFPLLFLLPLKIKTIFKIVLAVTGASLIASEVGSWYFPSANYYLLPTRAWEILVGAICAFYVSGRVRAINGPAALAGIAMVLAAILLFDPITRTPSLIALLPVLGACIFLLFASSETFAGRILSLSPLVWIGRISFSAYLWHQPVFAFWRIRSIEAPSTWVMCCLIVIVLMLSALSWRFVEQPFRRGGIGLRRLIGAAVAFALVLTSFGFWGALKDGLPFRLSPDVQSFVERTTWTDHCLAQAEDGDMPVPDQKCIFNADAATSYALWGDSIAASFAPSLAEALQRRGVGLVQITHGFCAPIIGVSMAREEGAVPCDDVNRRALTYLKDSKIDTVILSASWVSFLNAGYMQIDGKEYSANAASIPEMAKHLRETIEALRASGKRVIVVYPSPRFDKPVIDIMAARIVKGDKTPDFPFSYSDFKANTARAYSMLDAGVPESVGKVLPEAIFCDRDAQDMCFFGREGVAYIADRGHYTTAGAAMIVDSILRELGQVKAATTN</sequence>
<feature type="transmembrane region" description="Helical" evidence="1">
    <location>
        <begin position="336"/>
        <end position="359"/>
    </location>
</feature>
<evidence type="ECO:0000313" key="7">
    <source>
        <dbReference type="Proteomes" id="UP000822331"/>
    </source>
</evidence>
<dbReference type="EMBL" id="JAAMCP010000004">
    <property type="protein sequence ID" value="NTF36298.1"/>
    <property type="molecule type" value="Genomic_DNA"/>
</dbReference>
<protein>
    <submittedName>
        <fullName evidence="5">Acyltransferase</fullName>
    </submittedName>
</protein>
<dbReference type="InterPro" id="IPR043968">
    <property type="entry name" value="SGNH"/>
</dbReference>
<dbReference type="SUPFAM" id="SSF52266">
    <property type="entry name" value="SGNH hydrolase"/>
    <property type="match status" value="1"/>
</dbReference>
<keyword evidence="1" id="KW-1133">Transmembrane helix</keyword>
<dbReference type="Proteomes" id="UP000822331">
    <property type="component" value="Unassembled WGS sequence"/>
</dbReference>
<reference evidence="5" key="2">
    <citation type="submission" date="2020-02" db="EMBL/GenBank/DDBJ databases">
        <title>Unexpected conservation and global transmission of agrobacterial virulence plasmids.</title>
        <authorList>
            <person name="Weisberg A.J."/>
            <person name="Davis E.W. II"/>
            <person name="Tabima J.R."/>
            <person name="Belcher M.S."/>
            <person name="Miller M."/>
            <person name="Kuo C.-H."/>
            <person name="Loper J.E."/>
            <person name="Grunwald N.J."/>
            <person name="Putnam M.L."/>
            <person name="Chang J.H."/>
        </authorList>
    </citation>
    <scope>NUCLEOTIDE SEQUENCE</scope>
    <source>
        <strain evidence="5">W2/73</strain>
    </source>
</reference>
<feature type="transmembrane region" description="Helical" evidence="1">
    <location>
        <begin position="27"/>
        <end position="51"/>
    </location>
</feature>
<proteinExistence type="predicted"/>
<dbReference type="AlphaFoldDB" id="A0AAE7R575"/>
<dbReference type="PANTHER" id="PTHR23028">
    <property type="entry name" value="ACETYLTRANSFERASE"/>
    <property type="match status" value="1"/>
</dbReference>
<feature type="transmembrane region" description="Helical" evidence="1">
    <location>
        <begin position="214"/>
        <end position="233"/>
    </location>
</feature>
<accession>A0AAE7R575</accession>
<gene>
    <name evidence="4" type="ORF">G6L72_06150</name>
    <name evidence="5" type="ORF">G6M88_13705</name>
</gene>
<dbReference type="GO" id="GO:0016020">
    <property type="term" value="C:membrane"/>
    <property type="evidence" value="ECO:0007669"/>
    <property type="project" value="TreeGrafter"/>
</dbReference>
<keyword evidence="7" id="KW-1185">Reference proteome</keyword>
<feature type="transmembrane region" description="Helical" evidence="1">
    <location>
        <begin position="160"/>
        <end position="182"/>
    </location>
</feature>
<dbReference type="RefSeq" id="WP_065701198.1">
    <property type="nucleotide sequence ID" value="NZ_CP049206.1"/>
</dbReference>
<dbReference type="InterPro" id="IPR002656">
    <property type="entry name" value="Acyl_transf_3_dom"/>
</dbReference>
<dbReference type="KEGG" id="arui:G6M88_13705"/>
<feature type="transmembrane region" description="Helical" evidence="1">
    <location>
        <begin position="188"/>
        <end position="207"/>
    </location>
</feature>
<dbReference type="Pfam" id="PF19040">
    <property type="entry name" value="SGNH"/>
    <property type="match status" value="1"/>
</dbReference>
<dbReference type="PANTHER" id="PTHR23028:SF53">
    <property type="entry name" value="ACYL_TRANSF_3 DOMAIN-CONTAINING PROTEIN"/>
    <property type="match status" value="1"/>
</dbReference>
<keyword evidence="5" id="KW-0012">Acyltransferase</keyword>
<evidence type="ECO:0000313" key="4">
    <source>
        <dbReference type="EMBL" id="NTF36298.1"/>
    </source>
</evidence>
<keyword evidence="5" id="KW-0808">Transferase</keyword>
<organism evidence="5 6">
    <name type="scientific">Agrobacterium rubi</name>
    <dbReference type="NCBI Taxonomy" id="28099"/>
    <lineage>
        <taxon>Bacteria</taxon>
        <taxon>Pseudomonadati</taxon>
        <taxon>Pseudomonadota</taxon>
        <taxon>Alphaproteobacteria</taxon>
        <taxon>Hyphomicrobiales</taxon>
        <taxon>Rhizobiaceae</taxon>
        <taxon>Rhizobium/Agrobacterium group</taxon>
        <taxon>Agrobacterium</taxon>
    </lineage>
</organism>
<dbReference type="EMBL" id="CP049206">
    <property type="protein sequence ID" value="QTG01379.1"/>
    <property type="molecule type" value="Genomic_DNA"/>
</dbReference>
<dbReference type="Proteomes" id="UP000663912">
    <property type="component" value="Chromosome 1"/>
</dbReference>
<dbReference type="GO" id="GO:0009103">
    <property type="term" value="P:lipopolysaccharide biosynthetic process"/>
    <property type="evidence" value="ECO:0007669"/>
    <property type="project" value="TreeGrafter"/>
</dbReference>
<feature type="transmembrane region" description="Helical" evidence="1">
    <location>
        <begin position="265"/>
        <end position="284"/>
    </location>
</feature>
<feature type="domain" description="SGNH" evidence="3">
    <location>
        <begin position="393"/>
        <end position="632"/>
    </location>
</feature>
<evidence type="ECO:0000256" key="1">
    <source>
        <dbReference type="SAM" id="Phobius"/>
    </source>
</evidence>
<feature type="domain" description="Acyltransferase 3" evidence="2">
    <location>
        <begin position="5"/>
        <end position="321"/>
    </location>
</feature>
<reference evidence="4 7" key="1">
    <citation type="journal article" date="2020" name="Science">
        <title>Unexpected conservation and global transmission of agrobacterial virulence plasmids.</title>
        <authorList>
            <person name="Weisberg A.J."/>
            <person name="Davis E.W. 2nd"/>
            <person name="Tabima J."/>
            <person name="Belcher M.S."/>
            <person name="Miller M."/>
            <person name="Kuo C.H."/>
            <person name="Loper J.E."/>
            <person name="Grunwald N.J."/>
            <person name="Putnam M.L."/>
            <person name="Chang J.H."/>
        </authorList>
    </citation>
    <scope>NUCLEOTIDE SEQUENCE [LARGE SCALE GENOMIC DNA]</scope>
    <source>
        <strain evidence="4 7">A19/93</strain>
    </source>
</reference>